<evidence type="ECO:0000313" key="2">
    <source>
        <dbReference type="Ensembl" id="ENSSANP00000071178.1"/>
    </source>
</evidence>
<keyword evidence="3" id="KW-1185">Reference proteome</keyword>
<feature type="compositionally biased region" description="Low complexity" evidence="1">
    <location>
        <begin position="9"/>
        <end position="22"/>
    </location>
</feature>
<accession>A0A671QHB2</accession>
<organism evidence="2 3">
    <name type="scientific">Sinocyclocheilus anshuiensis</name>
    <dbReference type="NCBI Taxonomy" id="1608454"/>
    <lineage>
        <taxon>Eukaryota</taxon>
        <taxon>Metazoa</taxon>
        <taxon>Chordata</taxon>
        <taxon>Craniata</taxon>
        <taxon>Vertebrata</taxon>
        <taxon>Euteleostomi</taxon>
        <taxon>Actinopterygii</taxon>
        <taxon>Neopterygii</taxon>
        <taxon>Teleostei</taxon>
        <taxon>Ostariophysi</taxon>
        <taxon>Cypriniformes</taxon>
        <taxon>Cyprinidae</taxon>
        <taxon>Cyprininae</taxon>
        <taxon>Sinocyclocheilus</taxon>
    </lineage>
</organism>
<reference evidence="2" key="1">
    <citation type="submission" date="2025-08" db="UniProtKB">
        <authorList>
            <consortium name="Ensembl"/>
        </authorList>
    </citation>
    <scope>IDENTIFICATION</scope>
</reference>
<protein>
    <submittedName>
        <fullName evidence="2">Uncharacterized protein</fullName>
    </submittedName>
</protein>
<dbReference type="Ensembl" id="ENSSANT00000075682.1">
    <property type="protein sequence ID" value="ENSSANP00000071178.1"/>
    <property type="gene ID" value="ENSSANG00000035530.1"/>
</dbReference>
<feature type="compositionally biased region" description="Basic and acidic residues" evidence="1">
    <location>
        <begin position="46"/>
        <end position="61"/>
    </location>
</feature>
<evidence type="ECO:0000256" key="1">
    <source>
        <dbReference type="SAM" id="MobiDB-lite"/>
    </source>
</evidence>
<reference evidence="2" key="2">
    <citation type="submission" date="2025-09" db="UniProtKB">
        <authorList>
            <consortium name="Ensembl"/>
        </authorList>
    </citation>
    <scope>IDENTIFICATION</scope>
</reference>
<sequence>MPDTRLIKPKPVATKPKKASTAETTPAVRTRDVGHRKNRASSYPRCTHETEYKPKATERSNKTSPRSKPSKYAPKERPMPKTYSHALSEIYSQKAFTVFAEAELAALEDLRLSRAMGYISISPSTVGESFNQPYQKTNMRSLLMSLFDRIQIKRNCVMTTRVS</sequence>
<feature type="region of interest" description="Disordered" evidence="1">
    <location>
        <begin position="1"/>
        <end position="81"/>
    </location>
</feature>
<evidence type="ECO:0000313" key="3">
    <source>
        <dbReference type="Proteomes" id="UP000472260"/>
    </source>
</evidence>
<name>A0A671QHB2_9TELE</name>
<proteinExistence type="predicted"/>
<dbReference type="AlphaFoldDB" id="A0A671QHB2"/>
<dbReference type="Proteomes" id="UP000472260">
    <property type="component" value="Unassembled WGS sequence"/>
</dbReference>